<dbReference type="Pfam" id="PF14309">
    <property type="entry name" value="DUF4378"/>
    <property type="match status" value="1"/>
</dbReference>
<keyword evidence="4" id="KW-1185">Reference proteome</keyword>
<name>A0A5J5ATI0_9ASTE</name>
<dbReference type="Proteomes" id="UP000325577">
    <property type="component" value="Linkage Group LG18"/>
</dbReference>
<dbReference type="PANTHER" id="PTHR46836:SF7">
    <property type="entry name" value="PHOSPHATIDYLINOSITOL N-ACETYGLUCOSAMINLYTRANSFERASE SUBUNIT P-LIKE PROTEIN"/>
    <property type="match status" value="1"/>
</dbReference>
<protein>
    <recommendedName>
        <fullName evidence="2">DUF4378 domain-containing protein</fullName>
    </recommendedName>
</protein>
<proteinExistence type="predicted"/>
<dbReference type="AlphaFoldDB" id="A0A5J5ATI0"/>
<dbReference type="OrthoDB" id="1584003at2759"/>
<dbReference type="InterPro" id="IPR025486">
    <property type="entry name" value="DUF4378"/>
</dbReference>
<feature type="region of interest" description="Disordered" evidence="1">
    <location>
        <begin position="412"/>
        <end position="434"/>
    </location>
</feature>
<evidence type="ECO:0000256" key="1">
    <source>
        <dbReference type="SAM" id="MobiDB-lite"/>
    </source>
</evidence>
<sequence length="613" mass="68630">MSLRYSCLLFRVPLIERTDIKQSYSSSNGSSLAREAKKQLSERWKMTKCFQEVEVAGRGNTLDEMLAMPVQETRPGNLNYKIDKHGLYNQLSLNCGDANLGSPFCISSRNGWKDEHVRNLPRSRALPAATLANGNSKSRIKNEALHSDWCLMLQEAITLDKNELRKQNFSQRVSSNASGSKFICVKSLSFPCLDSENNHTIQENCVIQDEQENKLLGEDLSEVNSVVSKLSIHRVPCSNLEYNHTVQGTRVIQDELVNNFEEKDLSENFEQKSMVPDLSISGVASASVAADVVATAITEDVELSSGTHVEQQCELAAYILSERDGNPSYVLDASIGQESSIRSHEGPEPPSNCPGTDPELSIYFGEGYSPSPNSVLEPTFTDEILSVPECFKSVDSDLHGLRMQLQLLKSESEDVNSEGPGMVVSSDEDSGEGSVDLSEENIKLLGLFSAEESRDFSYLTDVLDEAGYHGGNLEMGFETWNSSKCPVSPSVFETLEKKYGEQTSWQKSERKLLFDRINSGLMEIVQPCMHMHMWEKPLRKRFNLSQSREVIEEELWTLLVSQEQEVSKDLAEKAVGRDLRWLELGDDIEVIGREIQRFLFDELVAELASTKIF</sequence>
<accession>A0A5J5ATI0</accession>
<reference evidence="3 4" key="1">
    <citation type="submission" date="2019-09" db="EMBL/GenBank/DDBJ databases">
        <title>A chromosome-level genome assembly of the Chinese tupelo Nyssa sinensis.</title>
        <authorList>
            <person name="Yang X."/>
            <person name="Kang M."/>
            <person name="Yang Y."/>
            <person name="Xiong H."/>
            <person name="Wang M."/>
            <person name="Zhang Z."/>
            <person name="Wang Z."/>
            <person name="Wu H."/>
            <person name="Ma T."/>
            <person name="Liu J."/>
            <person name="Xi Z."/>
        </authorList>
    </citation>
    <scope>NUCLEOTIDE SEQUENCE [LARGE SCALE GENOMIC DNA]</scope>
    <source>
        <strain evidence="3">J267</strain>
        <tissue evidence="3">Leaf</tissue>
    </source>
</reference>
<feature type="domain" description="DUF4378" evidence="2">
    <location>
        <begin position="455"/>
        <end position="606"/>
    </location>
</feature>
<organism evidence="3 4">
    <name type="scientific">Nyssa sinensis</name>
    <dbReference type="NCBI Taxonomy" id="561372"/>
    <lineage>
        <taxon>Eukaryota</taxon>
        <taxon>Viridiplantae</taxon>
        <taxon>Streptophyta</taxon>
        <taxon>Embryophyta</taxon>
        <taxon>Tracheophyta</taxon>
        <taxon>Spermatophyta</taxon>
        <taxon>Magnoliopsida</taxon>
        <taxon>eudicotyledons</taxon>
        <taxon>Gunneridae</taxon>
        <taxon>Pentapetalae</taxon>
        <taxon>asterids</taxon>
        <taxon>Cornales</taxon>
        <taxon>Nyssaceae</taxon>
        <taxon>Nyssa</taxon>
    </lineage>
</organism>
<dbReference type="PANTHER" id="PTHR46836">
    <property type="entry name" value="AFADIN"/>
    <property type="match status" value="1"/>
</dbReference>
<evidence type="ECO:0000313" key="4">
    <source>
        <dbReference type="Proteomes" id="UP000325577"/>
    </source>
</evidence>
<evidence type="ECO:0000313" key="3">
    <source>
        <dbReference type="EMBL" id="KAA8534273.1"/>
    </source>
</evidence>
<dbReference type="EMBL" id="CM018041">
    <property type="protein sequence ID" value="KAA8534273.1"/>
    <property type="molecule type" value="Genomic_DNA"/>
</dbReference>
<evidence type="ECO:0000259" key="2">
    <source>
        <dbReference type="Pfam" id="PF14309"/>
    </source>
</evidence>
<gene>
    <name evidence="3" type="ORF">F0562_031790</name>
</gene>